<dbReference type="Gene3D" id="1.25.40.10">
    <property type="entry name" value="Tetratricopeptide repeat domain"/>
    <property type="match status" value="1"/>
</dbReference>
<keyword evidence="6" id="KW-1185">Reference proteome</keyword>
<dbReference type="SMART" id="SM00028">
    <property type="entry name" value="TPR"/>
    <property type="match status" value="2"/>
</dbReference>
<feature type="domain" description="S1 motif" evidence="3">
    <location>
        <begin position="106"/>
        <end position="207"/>
    </location>
</feature>
<dbReference type="SUPFAM" id="SSF50249">
    <property type="entry name" value="Nucleic acid-binding proteins"/>
    <property type="match status" value="1"/>
</dbReference>
<evidence type="ECO:0000313" key="4">
    <source>
        <dbReference type="EMBL" id="CEP03206.1"/>
    </source>
</evidence>
<reference evidence="5 7" key="2">
    <citation type="submission" date="2018-03" db="EMBL/GenBank/DDBJ databases">
        <authorList>
            <person name="Fogelqvist J."/>
        </authorList>
    </citation>
    <scope>NUCLEOTIDE SEQUENCE [LARGE SCALE GENOMIC DNA]</scope>
</reference>
<dbReference type="Proteomes" id="UP000039324">
    <property type="component" value="Unassembled WGS sequence"/>
</dbReference>
<dbReference type="SMART" id="SM00316">
    <property type="entry name" value="S1"/>
    <property type="match status" value="1"/>
</dbReference>
<dbReference type="PANTHER" id="PTHR23184:SF9">
    <property type="entry name" value="TETRATRICOPEPTIDE REPEAT PROTEIN 14"/>
    <property type="match status" value="1"/>
</dbReference>
<dbReference type="InterPro" id="IPR019734">
    <property type="entry name" value="TPR_rpt"/>
</dbReference>
<feature type="compositionally biased region" description="Acidic residues" evidence="2">
    <location>
        <begin position="419"/>
        <end position="439"/>
    </location>
</feature>
<evidence type="ECO:0000256" key="1">
    <source>
        <dbReference type="PROSITE-ProRule" id="PRU00339"/>
    </source>
</evidence>
<protein>
    <recommendedName>
        <fullName evidence="3">S1 motif domain-containing protein</fullName>
    </recommendedName>
</protein>
<name>A0A0G4J7I4_PLABS</name>
<dbReference type="InterPro" id="IPR039190">
    <property type="entry name" value="TTC14"/>
</dbReference>
<evidence type="ECO:0000313" key="7">
    <source>
        <dbReference type="Proteomes" id="UP000290189"/>
    </source>
</evidence>
<dbReference type="InterPro" id="IPR003029">
    <property type="entry name" value="S1_domain"/>
</dbReference>
<sequence length="454" mass="49982">MASDSPLTRTASPALGFAVPSWGLYASSPRRDLIPSVNQRVASLFAIGLGGRLLTNANVQQSGVSRQPSYRSSSSSFDDEADINSPHKQIDVYLRKRGVFELLEINLVVEGFICNKGTDGVTVNVEKVFKVEFDQTKKKSRSVKETVLDSLRELQIEGLCPISEISERDPLAVPIQDLLEQFPLGAQVKALVISVDHHRDILYLSFNTSRLLQRQLHHAPLGIIASSVSNSLIPPASPFHHWRKSAWFNHPSQALQDIATRPLSVPNSLPASSSSGRATFVERLKEHPLFKNPHGLTLMTKAFGITEHGSLLPAAPCDPSDLHYNLRAVQNQGWALKSVAKGDEFAQVDRLQEAIRHYTYALDVEPQCTDAYVSRGVAFIRLNQFDAAIKDLTHALDIEPNHAKAATNLAIAHKQKSELEEDSDDYDDDVADQSSDDSDSVPSKKSRPDLSGDL</sequence>
<evidence type="ECO:0000313" key="5">
    <source>
        <dbReference type="EMBL" id="SPQ95448.1"/>
    </source>
</evidence>
<dbReference type="EMBL" id="OVEO01000004">
    <property type="protein sequence ID" value="SPQ95448.1"/>
    <property type="molecule type" value="Genomic_DNA"/>
</dbReference>
<dbReference type="EMBL" id="CDSF01000144">
    <property type="protein sequence ID" value="CEP03206.1"/>
    <property type="molecule type" value="Genomic_DNA"/>
</dbReference>
<accession>A0A0G4J7I4</accession>
<dbReference type="InterPro" id="IPR011990">
    <property type="entry name" value="TPR-like_helical_dom_sf"/>
</dbReference>
<dbReference type="AlphaFoldDB" id="A0A0G4J7I4"/>
<dbReference type="Proteomes" id="UP000290189">
    <property type="component" value="Unassembled WGS sequence"/>
</dbReference>
<dbReference type="OrthoDB" id="1914839at2759"/>
<evidence type="ECO:0000256" key="2">
    <source>
        <dbReference type="SAM" id="MobiDB-lite"/>
    </source>
</evidence>
<gene>
    <name evidence="4" type="ORF">PBRA_002966</name>
    <name evidence="5" type="ORF">PLBR_LOCUS2663</name>
</gene>
<evidence type="ECO:0000259" key="3">
    <source>
        <dbReference type="PROSITE" id="PS50126"/>
    </source>
</evidence>
<feature type="region of interest" description="Disordered" evidence="2">
    <location>
        <begin position="414"/>
        <end position="454"/>
    </location>
</feature>
<evidence type="ECO:0000313" key="6">
    <source>
        <dbReference type="Proteomes" id="UP000039324"/>
    </source>
</evidence>
<dbReference type="STRING" id="37360.A0A0G4J7I4"/>
<dbReference type="SUPFAM" id="SSF48452">
    <property type="entry name" value="TPR-like"/>
    <property type="match status" value="1"/>
</dbReference>
<dbReference type="PROSITE" id="PS50005">
    <property type="entry name" value="TPR"/>
    <property type="match status" value="1"/>
</dbReference>
<geneLocation type="mitochondrion" evidence="5"/>
<dbReference type="Pfam" id="PF13432">
    <property type="entry name" value="TPR_16"/>
    <property type="match status" value="1"/>
</dbReference>
<keyword evidence="5" id="KW-0496">Mitochondrion</keyword>
<dbReference type="PANTHER" id="PTHR23184">
    <property type="entry name" value="TETRATRICOPEPTIDE REPEAT PROTEIN 14"/>
    <property type="match status" value="1"/>
</dbReference>
<keyword evidence="1" id="KW-0802">TPR repeat</keyword>
<dbReference type="PROSITE" id="PS50293">
    <property type="entry name" value="TPR_REGION"/>
    <property type="match status" value="1"/>
</dbReference>
<reference evidence="4 6" key="1">
    <citation type="submission" date="2015-02" db="EMBL/GenBank/DDBJ databases">
        <authorList>
            <person name="Chooi Y.-H."/>
        </authorList>
    </citation>
    <scope>NUCLEOTIDE SEQUENCE [LARGE SCALE GENOMIC DNA]</scope>
    <source>
        <strain evidence="4">E3</strain>
    </source>
</reference>
<dbReference type="GO" id="GO:0003676">
    <property type="term" value="F:nucleic acid binding"/>
    <property type="evidence" value="ECO:0007669"/>
    <property type="project" value="InterPro"/>
</dbReference>
<proteinExistence type="predicted"/>
<dbReference type="Gene3D" id="2.40.50.140">
    <property type="entry name" value="Nucleic acid-binding proteins"/>
    <property type="match status" value="1"/>
</dbReference>
<organism evidence="4 6">
    <name type="scientific">Plasmodiophora brassicae</name>
    <name type="common">Clubroot disease agent</name>
    <dbReference type="NCBI Taxonomy" id="37360"/>
    <lineage>
        <taxon>Eukaryota</taxon>
        <taxon>Sar</taxon>
        <taxon>Rhizaria</taxon>
        <taxon>Endomyxa</taxon>
        <taxon>Phytomyxea</taxon>
        <taxon>Plasmodiophorida</taxon>
        <taxon>Plasmodiophoridae</taxon>
        <taxon>Plasmodiophora</taxon>
    </lineage>
</organism>
<feature type="repeat" description="TPR" evidence="1">
    <location>
        <begin position="369"/>
        <end position="402"/>
    </location>
</feature>
<dbReference type="PROSITE" id="PS50126">
    <property type="entry name" value="S1"/>
    <property type="match status" value="1"/>
</dbReference>
<dbReference type="InterPro" id="IPR012340">
    <property type="entry name" value="NA-bd_OB-fold"/>
</dbReference>